<protein>
    <submittedName>
        <fullName evidence="2">Uncharacterized protein</fullName>
    </submittedName>
</protein>
<proteinExistence type="predicted"/>
<feature type="region of interest" description="Disordered" evidence="1">
    <location>
        <begin position="199"/>
        <end position="278"/>
    </location>
</feature>
<keyword evidence="3" id="KW-1185">Reference proteome</keyword>
<evidence type="ECO:0000313" key="3">
    <source>
        <dbReference type="Proteomes" id="UP001235939"/>
    </source>
</evidence>
<dbReference type="Proteomes" id="UP001235939">
    <property type="component" value="Chromosome 02"/>
</dbReference>
<sequence length="278" mass="30645">MSSHLDVMCTKLILDRGGSSKSPTVQDETLANLSTSPDVLLPTLRVTLKGNRTEKTARAIIDTGYQRSYILHSTSMEMEYEQSRREFFRHSLFGGSSTDVVEHETLGEGLTCWEEVSSIFNLITLTFNGVPGWAAWAGLAEEELACRVAEEELACRVAEEELACRVAEEELACRIAEEELACRVAEEELACRVQRKGSISLPSSRGSACRSKKVKEAQGKEAKEAQDKEAKEAQGKEAKEAQGKEAKEAQGKEAKDAQDKEAKEAQGKEAKEAQRQRS</sequence>
<gene>
    <name evidence="2" type="ORF">LAZ67_2004155</name>
</gene>
<reference evidence="2 3" key="1">
    <citation type="submission" date="2022-01" db="EMBL/GenBank/DDBJ databases">
        <title>A chromosomal length assembly of Cordylochernes scorpioides.</title>
        <authorList>
            <person name="Zeh D."/>
            <person name="Zeh J."/>
        </authorList>
    </citation>
    <scope>NUCLEOTIDE SEQUENCE [LARGE SCALE GENOMIC DNA]</scope>
    <source>
        <strain evidence="2">IN4F17</strain>
        <tissue evidence="2">Whole Body</tissue>
    </source>
</reference>
<evidence type="ECO:0000256" key="1">
    <source>
        <dbReference type="SAM" id="MobiDB-lite"/>
    </source>
</evidence>
<accession>A0ABY6K587</accession>
<feature type="compositionally biased region" description="Basic and acidic residues" evidence="1">
    <location>
        <begin position="214"/>
        <end position="278"/>
    </location>
</feature>
<evidence type="ECO:0000313" key="2">
    <source>
        <dbReference type="EMBL" id="UYV63466.1"/>
    </source>
</evidence>
<dbReference type="EMBL" id="CP092864">
    <property type="protein sequence ID" value="UYV63466.1"/>
    <property type="molecule type" value="Genomic_DNA"/>
</dbReference>
<name>A0ABY6K587_9ARAC</name>
<organism evidence="2 3">
    <name type="scientific">Cordylochernes scorpioides</name>
    <dbReference type="NCBI Taxonomy" id="51811"/>
    <lineage>
        <taxon>Eukaryota</taxon>
        <taxon>Metazoa</taxon>
        <taxon>Ecdysozoa</taxon>
        <taxon>Arthropoda</taxon>
        <taxon>Chelicerata</taxon>
        <taxon>Arachnida</taxon>
        <taxon>Pseudoscorpiones</taxon>
        <taxon>Cheliferoidea</taxon>
        <taxon>Chernetidae</taxon>
        <taxon>Cordylochernes</taxon>
    </lineage>
</organism>